<keyword evidence="1" id="KW-0472">Membrane</keyword>
<reference evidence="2 3" key="1">
    <citation type="submission" date="2022-10" db="EMBL/GenBank/DDBJ databases">
        <authorList>
            <person name="Xie J."/>
            <person name="Shen N."/>
        </authorList>
    </citation>
    <scope>NUCLEOTIDE SEQUENCE [LARGE SCALE GENOMIC DNA]</scope>
    <source>
        <strain evidence="2 3">YIM65594</strain>
    </source>
</reference>
<keyword evidence="1" id="KW-1133">Transmembrane helix</keyword>
<evidence type="ECO:0000313" key="3">
    <source>
        <dbReference type="Proteomes" id="UP001354931"/>
    </source>
</evidence>
<dbReference type="Proteomes" id="UP001354931">
    <property type="component" value="Unassembled WGS sequence"/>
</dbReference>
<accession>A0ABU6FF51</accession>
<keyword evidence="1" id="KW-0812">Transmembrane</keyword>
<sequence length="377" mass="38264">MPATVHGTRWVWIRVTAIAVAVVTTAVLAACLGFAQPERSGTAAAIADADYVIEELPIVSVARVDAAGSSSRSSTMADYTVNLPSSQGGRATPATFRAYNGKGVREVGETYEVAYAPQRPGLGAVGDTSADAVEGQLTGHALSSRSIPFVAAGWAIAVVLAVAVGTGIASRPRGERRVGGDWVALRAVVTGQAEHVEEAGGGVGTSANSGKSGKSGSRYACLTLRTDAGEDVPLVISAKLQAATPVLTGTEGRLLWNPRGDGKAKVAADFVADDGWQLPGRVPGAVAARIAAGPRGAFTVDAGRRTRLLELGGFWPRTVPMGLVVGLLVAAAAVGALLVPVNGGWRVWAALVVVLAPLLGQLLAKGATSAPGVAVER</sequence>
<keyword evidence="3" id="KW-1185">Reference proteome</keyword>
<feature type="transmembrane region" description="Helical" evidence="1">
    <location>
        <begin position="12"/>
        <end position="35"/>
    </location>
</feature>
<gene>
    <name evidence="2" type="ORF">OKJ99_34765</name>
</gene>
<feature type="transmembrane region" description="Helical" evidence="1">
    <location>
        <begin position="345"/>
        <end position="364"/>
    </location>
</feature>
<comment type="caution">
    <text evidence="2">The sequence shown here is derived from an EMBL/GenBank/DDBJ whole genome shotgun (WGS) entry which is preliminary data.</text>
</comment>
<evidence type="ECO:0000256" key="1">
    <source>
        <dbReference type="SAM" id="Phobius"/>
    </source>
</evidence>
<feature type="transmembrane region" description="Helical" evidence="1">
    <location>
        <begin position="314"/>
        <end position="339"/>
    </location>
</feature>
<feature type="transmembrane region" description="Helical" evidence="1">
    <location>
        <begin position="147"/>
        <end position="169"/>
    </location>
</feature>
<organism evidence="2 3">
    <name type="scientific">Streptomyces endophyticus</name>
    <dbReference type="NCBI Taxonomy" id="714166"/>
    <lineage>
        <taxon>Bacteria</taxon>
        <taxon>Bacillati</taxon>
        <taxon>Actinomycetota</taxon>
        <taxon>Actinomycetes</taxon>
        <taxon>Kitasatosporales</taxon>
        <taxon>Streptomycetaceae</taxon>
        <taxon>Streptomyces</taxon>
    </lineage>
</organism>
<evidence type="ECO:0000313" key="2">
    <source>
        <dbReference type="EMBL" id="MEB8342670.1"/>
    </source>
</evidence>
<dbReference type="RefSeq" id="WP_326022228.1">
    <property type="nucleotide sequence ID" value="NZ_JAOZYC010000169.1"/>
</dbReference>
<name>A0ABU6FF51_9ACTN</name>
<dbReference type="EMBL" id="JAOZYC010000169">
    <property type="protein sequence ID" value="MEB8342670.1"/>
    <property type="molecule type" value="Genomic_DNA"/>
</dbReference>
<evidence type="ECO:0008006" key="4">
    <source>
        <dbReference type="Google" id="ProtNLM"/>
    </source>
</evidence>
<protein>
    <recommendedName>
        <fullName evidence="4">DUF3592 domain-containing protein</fullName>
    </recommendedName>
</protein>
<proteinExistence type="predicted"/>